<accession>A0A5A7Q666</accession>
<feature type="region of interest" description="Disordered" evidence="1">
    <location>
        <begin position="60"/>
        <end position="126"/>
    </location>
</feature>
<evidence type="ECO:0000313" key="3">
    <source>
        <dbReference type="Proteomes" id="UP000325081"/>
    </source>
</evidence>
<sequence length="270" mass="29718">MLGKSEVGQKSSKQMTSPKKLSACCFPSTNGAKPRHNFQLAHPHRRFLLLPPNLQISNSKPIESHIANKPVRKKLKSKRISRTRHLDEITTHPPDDYTDRDDEIRPADDDTRHPDPRHPVLNSESSKDKVIGIEEKFSSVVGEISGSRVKLEQDSADMLGGKENLQIGELSEKEVEGEIVKALSMSDPMDLESNRQCPETSFAQTSRSSGNRVASTARNYMSRLAGTSSAKPDVARVMLVWRTRGARQAGTSGTRPASGVSPWSSADVIP</sequence>
<comment type="caution">
    <text evidence="2">The sequence shown here is derived from an EMBL/GenBank/DDBJ whole genome shotgun (WGS) entry which is preliminary data.</text>
</comment>
<keyword evidence="3" id="KW-1185">Reference proteome</keyword>
<organism evidence="2 3">
    <name type="scientific">Striga asiatica</name>
    <name type="common">Asiatic witchweed</name>
    <name type="synonym">Buchnera asiatica</name>
    <dbReference type="NCBI Taxonomy" id="4170"/>
    <lineage>
        <taxon>Eukaryota</taxon>
        <taxon>Viridiplantae</taxon>
        <taxon>Streptophyta</taxon>
        <taxon>Embryophyta</taxon>
        <taxon>Tracheophyta</taxon>
        <taxon>Spermatophyta</taxon>
        <taxon>Magnoliopsida</taxon>
        <taxon>eudicotyledons</taxon>
        <taxon>Gunneridae</taxon>
        <taxon>Pentapetalae</taxon>
        <taxon>asterids</taxon>
        <taxon>lamiids</taxon>
        <taxon>Lamiales</taxon>
        <taxon>Orobanchaceae</taxon>
        <taxon>Buchnereae</taxon>
        <taxon>Striga</taxon>
    </lineage>
</organism>
<protein>
    <submittedName>
        <fullName evidence="2">Origin recognition complex subunit 4</fullName>
    </submittedName>
</protein>
<reference evidence="3" key="1">
    <citation type="journal article" date="2019" name="Curr. Biol.">
        <title>Genome Sequence of Striga asiatica Provides Insight into the Evolution of Plant Parasitism.</title>
        <authorList>
            <person name="Yoshida S."/>
            <person name="Kim S."/>
            <person name="Wafula E.K."/>
            <person name="Tanskanen J."/>
            <person name="Kim Y.M."/>
            <person name="Honaas L."/>
            <person name="Yang Z."/>
            <person name="Spallek T."/>
            <person name="Conn C.E."/>
            <person name="Ichihashi Y."/>
            <person name="Cheong K."/>
            <person name="Cui S."/>
            <person name="Der J.P."/>
            <person name="Gundlach H."/>
            <person name="Jiao Y."/>
            <person name="Hori C."/>
            <person name="Ishida J.K."/>
            <person name="Kasahara H."/>
            <person name="Kiba T."/>
            <person name="Kim M.S."/>
            <person name="Koo N."/>
            <person name="Laohavisit A."/>
            <person name="Lee Y.H."/>
            <person name="Lumba S."/>
            <person name="McCourt P."/>
            <person name="Mortimer J.C."/>
            <person name="Mutuku J.M."/>
            <person name="Nomura T."/>
            <person name="Sasaki-Sekimoto Y."/>
            <person name="Seto Y."/>
            <person name="Wang Y."/>
            <person name="Wakatake T."/>
            <person name="Sakakibara H."/>
            <person name="Demura T."/>
            <person name="Yamaguchi S."/>
            <person name="Yoneyama K."/>
            <person name="Manabe R.I."/>
            <person name="Nelson D.C."/>
            <person name="Schulman A.H."/>
            <person name="Timko M.P."/>
            <person name="dePamphilis C.W."/>
            <person name="Choi D."/>
            <person name="Shirasu K."/>
        </authorList>
    </citation>
    <scope>NUCLEOTIDE SEQUENCE [LARGE SCALE GENOMIC DNA]</scope>
    <source>
        <strain evidence="3">cv. UVA1</strain>
    </source>
</reference>
<dbReference type="Proteomes" id="UP000325081">
    <property type="component" value="Unassembled WGS sequence"/>
</dbReference>
<evidence type="ECO:0000256" key="1">
    <source>
        <dbReference type="SAM" id="MobiDB-lite"/>
    </source>
</evidence>
<gene>
    <name evidence="2" type="ORF">STAS_17130</name>
</gene>
<proteinExistence type="predicted"/>
<feature type="compositionally biased region" description="Polar residues" evidence="1">
    <location>
        <begin position="8"/>
        <end position="19"/>
    </location>
</feature>
<dbReference type="EMBL" id="BKCP01005883">
    <property type="protein sequence ID" value="GER40456.1"/>
    <property type="molecule type" value="Genomic_DNA"/>
</dbReference>
<feature type="compositionally biased region" description="Basic residues" evidence="1">
    <location>
        <begin position="70"/>
        <end position="83"/>
    </location>
</feature>
<evidence type="ECO:0000313" key="2">
    <source>
        <dbReference type="EMBL" id="GER40456.1"/>
    </source>
</evidence>
<feature type="compositionally biased region" description="Basic and acidic residues" evidence="1">
    <location>
        <begin position="84"/>
        <end position="118"/>
    </location>
</feature>
<name>A0A5A7Q666_STRAF</name>
<feature type="region of interest" description="Disordered" evidence="1">
    <location>
        <begin position="245"/>
        <end position="270"/>
    </location>
</feature>
<feature type="region of interest" description="Disordered" evidence="1">
    <location>
        <begin position="1"/>
        <end position="36"/>
    </location>
</feature>
<dbReference type="AlphaFoldDB" id="A0A5A7Q666"/>